<keyword evidence="5" id="KW-0560">Oxidoreductase</keyword>
<dbReference type="InterPro" id="IPR006076">
    <property type="entry name" value="FAD-dep_OxRdtase"/>
</dbReference>
<reference evidence="7" key="1">
    <citation type="journal article" date="2021" name="PeerJ">
        <title>Extensive microbial diversity within the chicken gut microbiome revealed by metagenomics and culture.</title>
        <authorList>
            <person name="Gilroy R."/>
            <person name="Ravi A."/>
            <person name="Getino M."/>
            <person name="Pursley I."/>
            <person name="Horton D.L."/>
            <person name="Alikhan N.F."/>
            <person name="Baker D."/>
            <person name="Gharbi K."/>
            <person name="Hall N."/>
            <person name="Watson M."/>
            <person name="Adriaenssens E.M."/>
            <person name="Foster-Nyarko E."/>
            <person name="Jarju S."/>
            <person name="Secka A."/>
            <person name="Antonio M."/>
            <person name="Oren A."/>
            <person name="Chaudhuri R.R."/>
            <person name="La Ragione R."/>
            <person name="Hildebrand F."/>
            <person name="Pallen M.J."/>
        </authorList>
    </citation>
    <scope>NUCLEOTIDE SEQUENCE</scope>
    <source>
        <strain evidence="7">ChiGjej1B1-98</strain>
    </source>
</reference>
<dbReference type="GO" id="GO:0046168">
    <property type="term" value="P:glycerol-3-phosphate catabolic process"/>
    <property type="evidence" value="ECO:0007669"/>
    <property type="project" value="TreeGrafter"/>
</dbReference>
<accession>A0A9D1YTK8</accession>
<comment type="caution">
    <text evidence="7">The sequence shown here is derived from an EMBL/GenBank/DDBJ whole genome shotgun (WGS) entry which is preliminary data.</text>
</comment>
<dbReference type="AlphaFoldDB" id="A0A9D1YTK8"/>
<dbReference type="Gene3D" id="3.30.9.10">
    <property type="entry name" value="D-Amino Acid Oxidase, subunit A, domain 2"/>
    <property type="match status" value="1"/>
</dbReference>
<protein>
    <submittedName>
        <fullName evidence="7">FAD-dependent oxidoreductase</fullName>
    </submittedName>
</protein>
<dbReference type="PANTHER" id="PTHR11985">
    <property type="entry name" value="GLYCEROL-3-PHOSPHATE DEHYDROGENASE"/>
    <property type="match status" value="1"/>
</dbReference>
<dbReference type="PANTHER" id="PTHR11985:SF15">
    <property type="entry name" value="GLYCEROL-3-PHOSPHATE DEHYDROGENASE, MITOCHONDRIAL"/>
    <property type="match status" value="1"/>
</dbReference>
<dbReference type="SUPFAM" id="SSF51905">
    <property type="entry name" value="FAD/NAD(P)-binding domain"/>
    <property type="match status" value="1"/>
</dbReference>
<feature type="non-terminal residue" evidence="7">
    <location>
        <position position="274"/>
    </location>
</feature>
<evidence type="ECO:0000256" key="4">
    <source>
        <dbReference type="ARBA" id="ARBA00022827"/>
    </source>
</evidence>
<proteinExistence type="inferred from homology"/>
<feature type="domain" description="FAD dependent oxidoreductase" evidence="6">
    <location>
        <begin position="25"/>
        <end position="263"/>
    </location>
</feature>
<evidence type="ECO:0000256" key="5">
    <source>
        <dbReference type="ARBA" id="ARBA00023002"/>
    </source>
</evidence>
<comment type="cofactor">
    <cofactor evidence="1">
        <name>FAD</name>
        <dbReference type="ChEBI" id="CHEBI:57692"/>
    </cofactor>
</comment>
<name>A0A9D1YTK8_9MICO</name>
<dbReference type="Gene3D" id="3.50.50.60">
    <property type="entry name" value="FAD/NAD(P)-binding domain"/>
    <property type="match status" value="1"/>
</dbReference>
<dbReference type="PRINTS" id="PR01001">
    <property type="entry name" value="FADG3PDH"/>
</dbReference>
<dbReference type="InterPro" id="IPR000447">
    <property type="entry name" value="G3P_DH_FAD-dep"/>
</dbReference>
<evidence type="ECO:0000313" key="7">
    <source>
        <dbReference type="EMBL" id="HIY65589.1"/>
    </source>
</evidence>
<dbReference type="EMBL" id="DXDC01000141">
    <property type="protein sequence ID" value="HIY65589.1"/>
    <property type="molecule type" value="Genomic_DNA"/>
</dbReference>
<keyword evidence="3" id="KW-0285">Flavoprotein</keyword>
<evidence type="ECO:0000256" key="2">
    <source>
        <dbReference type="ARBA" id="ARBA00007330"/>
    </source>
</evidence>
<dbReference type="Proteomes" id="UP000824005">
    <property type="component" value="Unassembled WGS sequence"/>
</dbReference>
<reference evidence="7" key="2">
    <citation type="submission" date="2021-04" db="EMBL/GenBank/DDBJ databases">
        <authorList>
            <person name="Gilroy R."/>
        </authorList>
    </citation>
    <scope>NUCLEOTIDE SEQUENCE</scope>
    <source>
        <strain evidence="7">ChiGjej1B1-98</strain>
    </source>
</reference>
<evidence type="ECO:0000256" key="1">
    <source>
        <dbReference type="ARBA" id="ARBA00001974"/>
    </source>
</evidence>
<organism evidence="7 8">
    <name type="scientific">Candidatus Agrococcus pullicola</name>
    <dbReference type="NCBI Taxonomy" id="2838429"/>
    <lineage>
        <taxon>Bacteria</taxon>
        <taxon>Bacillati</taxon>
        <taxon>Actinomycetota</taxon>
        <taxon>Actinomycetes</taxon>
        <taxon>Micrococcales</taxon>
        <taxon>Microbacteriaceae</taxon>
        <taxon>Agrococcus</taxon>
    </lineage>
</organism>
<sequence>MTEATRSVQRSEELRAVRETQRTSVLIVGGGINGIALFRDLSLQGVDAVLLERSDFASGASAASSHMIHGGIRYLENGEFRLVRESVQERNALLKSAPHYVKPLQTTVPIYSTFSGILSAPLRFLTHSTGKPKERGAVLIKLGLTIYDLFSRDGGSVPRHKFLGRRRSLAELPELDESIKYTATYFDASMHDPERLALDVLQDARSSNAGSFALNYVEAIGRDDAGVLVRDRESGEEFSIAADVIVNTSGPWTDLTNEALGRATQFMGGTKGSH</sequence>
<evidence type="ECO:0000256" key="3">
    <source>
        <dbReference type="ARBA" id="ARBA00022630"/>
    </source>
</evidence>
<comment type="similarity">
    <text evidence="2">Belongs to the FAD-dependent glycerol-3-phosphate dehydrogenase family.</text>
</comment>
<dbReference type="InterPro" id="IPR036188">
    <property type="entry name" value="FAD/NAD-bd_sf"/>
</dbReference>
<keyword evidence="4" id="KW-0274">FAD</keyword>
<evidence type="ECO:0000259" key="6">
    <source>
        <dbReference type="Pfam" id="PF01266"/>
    </source>
</evidence>
<evidence type="ECO:0000313" key="8">
    <source>
        <dbReference type="Proteomes" id="UP000824005"/>
    </source>
</evidence>
<gene>
    <name evidence="7" type="ORF">H9830_04860</name>
</gene>
<dbReference type="GO" id="GO:0004368">
    <property type="term" value="F:glycerol-3-phosphate dehydrogenase (quinone) activity"/>
    <property type="evidence" value="ECO:0007669"/>
    <property type="project" value="InterPro"/>
</dbReference>
<dbReference type="Pfam" id="PF01266">
    <property type="entry name" value="DAO"/>
    <property type="match status" value="1"/>
</dbReference>